<dbReference type="AlphaFoldDB" id="A0A5Q2N584"/>
<gene>
    <name evidence="6" type="primary">dam</name>
    <name evidence="6" type="ORF">FTV88_2374</name>
</gene>
<evidence type="ECO:0000313" key="7">
    <source>
        <dbReference type="Proteomes" id="UP000366051"/>
    </source>
</evidence>
<dbReference type="REBASE" id="361868">
    <property type="entry name" value="M.HcoHHORF2374P"/>
</dbReference>
<dbReference type="KEGG" id="hcv:FTV88_2374"/>
<dbReference type="GO" id="GO:0009007">
    <property type="term" value="F:site-specific DNA-methyltransferase (adenine-specific) activity"/>
    <property type="evidence" value="ECO:0007669"/>
    <property type="project" value="UniProtKB-EC"/>
</dbReference>
<dbReference type="EMBL" id="CP045875">
    <property type="protein sequence ID" value="QGG48472.1"/>
    <property type="molecule type" value="Genomic_DNA"/>
</dbReference>
<dbReference type="GO" id="GO:0032259">
    <property type="term" value="P:methylation"/>
    <property type="evidence" value="ECO:0007669"/>
    <property type="project" value="UniProtKB-KW"/>
</dbReference>
<dbReference type="InterPro" id="IPR029063">
    <property type="entry name" value="SAM-dependent_MTases_sf"/>
</dbReference>
<evidence type="ECO:0000256" key="1">
    <source>
        <dbReference type="ARBA" id="ARBA00011900"/>
    </source>
</evidence>
<dbReference type="Pfam" id="PF02086">
    <property type="entry name" value="MethyltransfD12"/>
    <property type="match status" value="1"/>
</dbReference>
<reference evidence="7" key="1">
    <citation type="submission" date="2019-11" db="EMBL/GenBank/DDBJ databases">
        <title>Genome sequence of Heliorestis convoluta strain HH, an alkaliphilic and minimalistic phototrophic bacterium from a soda lake in Egypt.</title>
        <authorList>
            <person name="Dewey E.D."/>
            <person name="Stokes L.M."/>
            <person name="Burchell B.M."/>
            <person name="Shaffer K.N."/>
            <person name="Huntington A.M."/>
            <person name="Baker J.M."/>
            <person name="Nadendla S."/>
            <person name="Giglio M.G."/>
            <person name="Touchman J.W."/>
            <person name="Blankenship R.E."/>
            <person name="Madigan M.T."/>
            <person name="Sattley W.M."/>
        </authorList>
    </citation>
    <scope>NUCLEOTIDE SEQUENCE [LARGE SCALE GENOMIC DNA]</scope>
    <source>
        <strain evidence="7">HH</strain>
    </source>
</reference>
<keyword evidence="3 6" id="KW-0808">Transferase</keyword>
<dbReference type="GO" id="GO:0043565">
    <property type="term" value="F:sequence-specific DNA binding"/>
    <property type="evidence" value="ECO:0007669"/>
    <property type="project" value="TreeGrafter"/>
</dbReference>
<name>A0A5Q2N584_9FIRM</name>
<dbReference type="GO" id="GO:1904047">
    <property type="term" value="F:S-adenosyl-L-methionine binding"/>
    <property type="evidence" value="ECO:0007669"/>
    <property type="project" value="TreeGrafter"/>
</dbReference>
<keyword evidence="7" id="KW-1185">Reference proteome</keyword>
<proteinExistence type="predicted"/>
<dbReference type="EC" id="2.1.1.72" evidence="1"/>
<evidence type="ECO:0000256" key="4">
    <source>
        <dbReference type="ARBA" id="ARBA00022691"/>
    </source>
</evidence>
<dbReference type="InterPro" id="IPR012327">
    <property type="entry name" value="MeTrfase_D12"/>
</dbReference>
<dbReference type="PROSITE" id="PS00092">
    <property type="entry name" value="N6_MTASE"/>
    <property type="match status" value="1"/>
</dbReference>
<dbReference type="InterPro" id="IPR002052">
    <property type="entry name" value="DNA_methylase_N6_adenine_CS"/>
</dbReference>
<protein>
    <recommendedName>
        <fullName evidence="1">site-specific DNA-methyltransferase (adenine-specific)</fullName>
        <ecNumber evidence="1">2.1.1.72</ecNumber>
    </recommendedName>
</protein>
<dbReference type="NCBIfam" id="TIGR00571">
    <property type="entry name" value="dam"/>
    <property type="match status" value="1"/>
</dbReference>
<evidence type="ECO:0000313" key="6">
    <source>
        <dbReference type="EMBL" id="QGG48472.1"/>
    </source>
</evidence>
<evidence type="ECO:0000256" key="2">
    <source>
        <dbReference type="ARBA" id="ARBA00022603"/>
    </source>
</evidence>
<sequence length="185" mass="21707">MRQRFNESLDPWERSTLFLYLNRHGYNGLCRYNKKGIYNVPFGRYKAPYFPEKEMHHFHEKAQRATFMIADFRETFAQTRRGDVIYCDPPYAPLSATSDFTAYDGQAFTYHAQVELAQQAYEKSQAGIDIVISNHATAEMLALYRKSHLEVFNVQRTISCQGDRRKKVHELLAYFPSTLPTFRRA</sequence>
<dbReference type="Gene3D" id="3.40.50.150">
    <property type="entry name" value="Vaccinia Virus protein VP39"/>
    <property type="match status" value="1"/>
</dbReference>
<accession>A0A5Q2N584</accession>
<dbReference type="GO" id="GO:0006298">
    <property type="term" value="P:mismatch repair"/>
    <property type="evidence" value="ECO:0007669"/>
    <property type="project" value="TreeGrafter"/>
</dbReference>
<dbReference type="PANTHER" id="PTHR30481:SF3">
    <property type="entry name" value="DNA ADENINE METHYLASE"/>
    <property type="match status" value="1"/>
</dbReference>
<dbReference type="PANTHER" id="PTHR30481">
    <property type="entry name" value="DNA ADENINE METHYLASE"/>
    <property type="match status" value="1"/>
</dbReference>
<keyword evidence="2 6" id="KW-0489">Methyltransferase</keyword>
<comment type="catalytic activity">
    <reaction evidence="5">
        <text>a 2'-deoxyadenosine in DNA + S-adenosyl-L-methionine = an N(6)-methyl-2'-deoxyadenosine in DNA + S-adenosyl-L-homocysteine + H(+)</text>
        <dbReference type="Rhea" id="RHEA:15197"/>
        <dbReference type="Rhea" id="RHEA-COMP:12418"/>
        <dbReference type="Rhea" id="RHEA-COMP:12419"/>
        <dbReference type="ChEBI" id="CHEBI:15378"/>
        <dbReference type="ChEBI" id="CHEBI:57856"/>
        <dbReference type="ChEBI" id="CHEBI:59789"/>
        <dbReference type="ChEBI" id="CHEBI:90615"/>
        <dbReference type="ChEBI" id="CHEBI:90616"/>
        <dbReference type="EC" id="2.1.1.72"/>
    </reaction>
</comment>
<dbReference type="SUPFAM" id="SSF53335">
    <property type="entry name" value="S-adenosyl-L-methionine-dependent methyltransferases"/>
    <property type="match status" value="1"/>
</dbReference>
<evidence type="ECO:0000256" key="5">
    <source>
        <dbReference type="ARBA" id="ARBA00047942"/>
    </source>
</evidence>
<dbReference type="Proteomes" id="UP000366051">
    <property type="component" value="Chromosome"/>
</dbReference>
<keyword evidence="4" id="KW-0949">S-adenosyl-L-methionine</keyword>
<organism evidence="6 7">
    <name type="scientific">Heliorestis convoluta</name>
    <dbReference type="NCBI Taxonomy" id="356322"/>
    <lineage>
        <taxon>Bacteria</taxon>
        <taxon>Bacillati</taxon>
        <taxon>Bacillota</taxon>
        <taxon>Clostridia</taxon>
        <taxon>Eubacteriales</taxon>
        <taxon>Heliobacteriaceae</taxon>
        <taxon>Heliorestis</taxon>
    </lineage>
</organism>
<evidence type="ECO:0000256" key="3">
    <source>
        <dbReference type="ARBA" id="ARBA00022679"/>
    </source>
</evidence>
<dbReference type="GO" id="GO:0009307">
    <property type="term" value="P:DNA restriction-modification system"/>
    <property type="evidence" value="ECO:0007669"/>
    <property type="project" value="InterPro"/>
</dbReference>